<reference evidence="7" key="1">
    <citation type="submission" date="2021-02" db="EMBL/GenBank/DDBJ databases">
        <authorList>
            <person name="Nowell W R."/>
        </authorList>
    </citation>
    <scope>NUCLEOTIDE SEQUENCE</scope>
</reference>
<evidence type="ECO:0000256" key="2">
    <source>
        <dbReference type="PROSITE-ProRule" id="PRU00152"/>
    </source>
</evidence>
<gene>
    <name evidence="7" type="ORF">EDS130_LOCUS44841</name>
</gene>
<feature type="transmembrane region" description="Helical" evidence="4">
    <location>
        <begin position="1977"/>
        <end position="1998"/>
    </location>
</feature>
<dbReference type="SUPFAM" id="SSF49723">
    <property type="entry name" value="Lipase/lipooxygenase domain (PLAT/LH2 domain)"/>
    <property type="match status" value="1"/>
</dbReference>
<keyword evidence="4" id="KW-1133">Transmembrane helix</keyword>
<dbReference type="InterPro" id="IPR036392">
    <property type="entry name" value="PLAT/LH2_dom_sf"/>
</dbReference>
<dbReference type="InterPro" id="IPR001258">
    <property type="entry name" value="NHL_repeat"/>
</dbReference>
<accession>A0A815VTA0</accession>
<dbReference type="Proteomes" id="UP000663852">
    <property type="component" value="Unassembled WGS sequence"/>
</dbReference>
<dbReference type="EMBL" id="CAJNOJ010000934">
    <property type="protein sequence ID" value="CAF1534544.1"/>
    <property type="molecule type" value="Genomic_DNA"/>
</dbReference>
<comment type="caution">
    <text evidence="2">Lacks conserved residue(s) required for the propagation of feature annotation.</text>
</comment>
<feature type="transmembrane region" description="Helical" evidence="4">
    <location>
        <begin position="1725"/>
        <end position="1743"/>
    </location>
</feature>
<dbReference type="FunFam" id="2.60.60.20:FF:000022">
    <property type="entry name" value="Uncharacterized protein"/>
    <property type="match status" value="1"/>
</dbReference>
<feature type="chain" id="PRO_5032418346" description="PLAT domain-containing protein" evidence="5">
    <location>
        <begin position="18"/>
        <end position="2096"/>
    </location>
</feature>
<feature type="repeat" description="NHL" evidence="3">
    <location>
        <begin position="172"/>
        <end position="211"/>
    </location>
</feature>
<name>A0A815VTA0_ADIRI</name>
<dbReference type="SMART" id="SM00308">
    <property type="entry name" value="LH2"/>
    <property type="match status" value="1"/>
</dbReference>
<dbReference type="PROSITE" id="PS50095">
    <property type="entry name" value="PLAT"/>
    <property type="match status" value="1"/>
</dbReference>
<evidence type="ECO:0000256" key="4">
    <source>
        <dbReference type="SAM" id="Phobius"/>
    </source>
</evidence>
<dbReference type="InterPro" id="IPR051223">
    <property type="entry name" value="Polycystin"/>
</dbReference>
<feature type="transmembrane region" description="Helical" evidence="4">
    <location>
        <begin position="2068"/>
        <end position="2088"/>
    </location>
</feature>
<sequence>MNISFCLLWIFIQRISTLSFNQPKFCSNASWNKSAITFADQNIIGSFPYALFVNTNNTIYSFNIDTKRILIWTNQSSNPTKTISGNFTYSYSIFVTNVGDIFIDNGQSNNQVNQWIQRNESLITVMSVDSQCYGLFVDQNNSLYCSMYNQHKVIKRWLNDADLTPKIVAGNGTEGSALNELSSPVGIFVDVNFDLYVADYRNNRIQQFEVGQLNGKTRVGQGSSNFTITLSLPIGIVLDAQKYLFILEQGSGRIMGEDANGFRCLVGCDGGGSQSHQLSAPCALSFDIDGNLFVIDNGNKRIQKFNFEKTSCNKSSVIGTTNQVAESELSTVSLTTTKIEETFPMTTEGFLSTVRTNSDQTAFPRISQALSFNQPKFCLGAVWNGHGITFANQSIVGQNPLLLFIDTNNTIYVVDQDKNEILIWFNQSTYPTKTISGSFSYPTSMFVTTLGDIIIDNGFANKRVDQWISKNNTFITVMDVESKCTGLFVDQMENLYCSMTENHKIVKKSLNQELLTPIVVAGTSSSGSASNELSEPHGIFVDTSFNLYVADYANNRIQLFEFGNSNGITKAGRGSATYTLELNRPISIVLDNDKYLFISDQQKSRIIGSNQVGFQCIIGCDERGSQSDQLSYPYSLSFDIDGNIFVADEYNSRIQKFLFEKDSCQNEVTTIDQQSEITSHQVLSTTNPSKNECETPHIRLIPTSTYLSPIQIRRNQNFYILSKVKLNCSKSFQVKSQWKIQNCTTECNTNELLFDSIDSTAYDLHIPSTTLPYGIYRFTLQIQMIVDSAIQSSKSVYIQVISTGITANLVPLGTSMITSGYEQDLHLNPGKYSNDPDGYPFNSTDWTYLYDCRAYNTYDIVDRYSINNPSELSCLSNQFQYEFDGVELPKETSVTIFAGSLELDETYTFSVRLTNRRNRTIHAFGSVLVQIKDSQRPMISIGCVVPTLCPLNLGYRLINPTMQLALFSRCESNCQPIENIKWNIFYKSMNSPSSTIQWSSFEESDLYAKIYIFGANTTNVTITNHLFSTYRHVKYWRFEVTYTFRSQIGSSALDFEIQMEFVNPTCSIFPTNGTTTTRFHITCYHPSKLNFIQEYSLYYWLNDSMKLTIIAFSPVSNFTVQLPSGKLNLVLQIRDLNYQTTKLNLTTIEIFSDLSLFYENNQSVLQILHTKDQNFIAQIISSLSQQLNGMTDETLRKSIQDGIQPTRIFVSSLGQQRLVSENFVSSINESTMKEVNEQLQSQAELREYLSEFITDLTLSIENMKMQLSTLIQLTETTNQLTRQTLTIVSQKCHQLAKDLHSLLIKIPYEDVQMVGQQLLQCAANMLTGVNGVLQERSNLLKSDFQRSTKIPDDYDTNLDSDWSNLKLFVDGNDLSMEKINENRNRFYQEKLARQISKRADEIISLVTSSFNIHLNIGQKMIIDTPETFVSFEVISIDSLSNKSIKQVGRAEIHLSSNVKSSLENTSPVCLVRSMMERLAVFDKNSKTNLSTMISLTILDRNGNEIPFKTTKQNPIRVRIPRDPNIIIPPMIYHNVSSFNSTHHNQTFHYHFVNITSSLPISVHLEFESVNVNLSHLFIYKFDQFPRLNQLDGWKLFCSSVQKNPSVFIDNQQTIGYQTLIFGVRELTSTESKEFCSNETLPIPIDPVHFTSDYQTRVYISGCYYLDEQNRWKSDGLIVGSKTNHYETECFSTHLTKFASGFVILPEMIDWNYVFNNADFHKNKTIYLTVITVTIVYIILMIYARKYDKKDFEKLGVTPLSDNRSSDNYFYQLIVFTGHRKDSGTKSKVHFVLYGENELTRIRTFDDPQREIFQRSGIDSFIMGVPKSLGLFNYLHIWHDNSGQDSFASWFLKYIIVRDLQTMKTSYFISQRWFAVEKDDGKIERVFPVASEKEKREFSYILSKKTFHSLSDGHLWFSIFARPPSKQFSRVQRCTCCFVLLFISMLSNIMYYDLSNETQAKKATSLSFGTFSITSDQILIGIVSELISLIPSLLLIQMFRRLRSRHHRIKPTCEENKKKRSLTFPWWCLFFAYGISLLLVIISIFFIIARGIEFGDVKSQRWLVSVLSPFFSSILLTEPIKVTILFHLISTEYLFFE</sequence>
<evidence type="ECO:0000256" key="1">
    <source>
        <dbReference type="ARBA" id="ARBA00022737"/>
    </source>
</evidence>
<dbReference type="GO" id="GO:0005262">
    <property type="term" value="F:calcium channel activity"/>
    <property type="evidence" value="ECO:0007669"/>
    <property type="project" value="TreeGrafter"/>
</dbReference>
<dbReference type="Gene3D" id="2.60.60.20">
    <property type="entry name" value="PLAT/LH2 domain"/>
    <property type="match status" value="1"/>
</dbReference>
<comment type="caution">
    <text evidence="7">The sequence shown here is derived from an EMBL/GenBank/DDBJ whole genome shotgun (WGS) entry which is preliminary data.</text>
</comment>
<evidence type="ECO:0000259" key="6">
    <source>
        <dbReference type="PROSITE" id="PS50095"/>
    </source>
</evidence>
<dbReference type="Gene3D" id="2.40.10.500">
    <property type="match status" value="1"/>
</dbReference>
<keyword evidence="4" id="KW-0472">Membrane</keyword>
<dbReference type="SUPFAM" id="SSF101898">
    <property type="entry name" value="NHL repeat"/>
    <property type="match status" value="2"/>
</dbReference>
<dbReference type="OrthoDB" id="77617at2759"/>
<dbReference type="InterPro" id="IPR001024">
    <property type="entry name" value="PLAT/LH2_dom"/>
</dbReference>
<dbReference type="Pfam" id="PF02010">
    <property type="entry name" value="REJ"/>
    <property type="match status" value="1"/>
</dbReference>
<evidence type="ECO:0000313" key="8">
    <source>
        <dbReference type="Proteomes" id="UP000663852"/>
    </source>
</evidence>
<proteinExistence type="predicted"/>
<feature type="transmembrane region" description="Helical" evidence="4">
    <location>
        <begin position="1933"/>
        <end position="1951"/>
    </location>
</feature>
<protein>
    <recommendedName>
        <fullName evidence="6">PLAT domain-containing protein</fullName>
    </recommendedName>
</protein>
<evidence type="ECO:0000313" key="7">
    <source>
        <dbReference type="EMBL" id="CAF1534544.1"/>
    </source>
</evidence>
<dbReference type="PANTHER" id="PTHR10877:SF150">
    <property type="entry name" value="REJ DOMAIN-CONTAINING PROTEIN"/>
    <property type="match status" value="1"/>
</dbReference>
<dbReference type="InterPro" id="IPR011042">
    <property type="entry name" value="6-blade_b-propeller_TolB-like"/>
</dbReference>
<dbReference type="PANTHER" id="PTHR10877">
    <property type="entry name" value="POLYCYSTIN FAMILY MEMBER"/>
    <property type="match status" value="1"/>
</dbReference>
<evidence type="ECO:0000256" key="3">
    <source>
        <dbReference type="PROSITE-ProRule" id="PRU00504"/>
    </source>
</evidence>
<evidence type="ECO:0000256" key="5">
    <source>
        <dbReference type="SAM" id="SignalP"/>
    </source>
</evidence>
<dbReference type="Pfam" id="PF01477">
    <property type="entry name" value="PLAT"/>
    <property type="match status" value="1"/>
</dbReference>
<keyword evidence="4" id="KW-0812">Transmembrane</keyword>
<dbReference type="GO" id="GO:0016020">
    <property type="term" value="C:membrane"/>
    <property type="evidence" value="ECO:0007669"/>
    <property type="project" value="TreeGrafter"/>
</dbReference>
<dbReference type="CDD" id="cd05819">
    <property type="entry name" value="NHL"/>
    <property type="match status" value="2"/>
</dbReference>
<feature type="repeat" description="NHL" evidence="3">
    <location>
        <begin position="524"/>
        <end position="563"/>
    </location>
</feature>
<feature type="signal peptide" evidence="5">
    <location>
        <begin position="1"/>
        <end position="17"/>
    </location>
</feature>
<dbReference type="GO" id="GO:0050982">
    <property type="term" value="P:detection of mechanical stimulus"/>
    <property type="evidence" value="ECO:0007669"/>
    <property type="project" value="TreeGrafter"/>
</dbReference>
<keyword evidence="5" id="KW-0732">Signal</keyword>
<keyword evidence="1" id="KW-0677">Repeat</keyword>
<organism evidence="7 8">
    <name type="scientific">Adineta ricciae</name>
    <name type="common">Rotifer</name>
    <dbReference type="NCBI Taxonomy" id="249248"/>
    <lineage>
        <taxon>Eukaryota</taxon>
        <taxon>Metazoa</taxon>
        <taxon>Spiralia</taxon>
        <taxon>Gnathifera</taxon>
        <taxon>Rotifera</taxon>
        <taxon>Eurotatoria</taxon>
        <taxon>Bdelloidea</taxon>
        <taxon>Adinetida</taxon>
        <taxon>Adinetidae</taxon>
        <taxon>Adineta</taxon>
    </lineage>
</organism>
<feature type="domain" description="PLAT" evidence="6">
    <location>
        <begin position="1768"/>
        <end position="1887"/>
    </location>
</feature>
<feature type="transmembrane region" description="Helical" evidence="4">
    <location>
        <begin position="2025"/>
        <end position="2048"/>
    </location>
</feature>
<dbReference type="PROSITE" id="PS51125">
    <property type="entry name" value="NHL"/>
    <property type="match status" value="2"/>
</dbReference>
<dbReference type="InterPro" id="IPR002859">
    <property type="entry name" value="PKD/REJ-like"/>
</dbReference>
<dbReference type="Gene3D" id="2.120.10.30">
    <property type="entry name" value="TolB, C-terminal domain"/>
    <property type="match status" value="3"/>
</dbReference>